<dbReference type="GO" id="GO:0008270">
    <property type="term" value="F:zinc ion binding"/>
    <property type="evidence" value="ECO:0007669"/>
    <property type="project" value="UniProtKB-KW"/>
</dbReference>
<evidence type="ECO:0000259" key="6">
    <source>
        <dbReference type="PROSITE" id="PS51999"/>
    </source>
</evidence>
<name>A0A8J5ESX4_ZINOF</name>
<keyword evidence="5" id="KW-1133">Transmembrane helix</keyword>
<dbReference type="EMBL" id="JACMSC010000067">
    <property type="protein sequence ID" value="KAG6467292.1"/>
    <property type="molecule type" value="Genomic_DNA"/>
</dbReference>
<keyword evidence="9" id="KW-1185">Reference proteome</keyword>
<organism evidence="7 9">
    <name type="scientific">Zingiber officinale</name>
    <name type="common">Ginger</name>
    <name type="synonym">Amomum zingiber</name>
    <dbReference type="NCBI Taxonomy" id="94328"/>
    <lineage>
        <taxon>Eukaryota</taxon>
        <taxon>Viridiplantae</taxon>
        <taxon>Streptophyta</taxon>
        <taxon>Embryophyta</taxon>
        <taxon>Tracheophyta</taxon>
        <taxon>Spermatophyta</taxon>
        <taxon>Magnoliopsida</taxon>
        <taxon>Liliopsida</taxon>
        <taxon>Zingiberales</taxon>
        <taxon>Zingiberaceae</taxon>
        <taxon>Zingiber</taxon>
    </lineage>
</organism>
<dbReference type="InterPro" id="IPR010666">
    <property type="entry name" value="Znf_GRF"/>
</dbReference>
<feature type="domain" description="GRF-type" evidence="6">
    <location>
        <begin position="28"/>
        <end position="69"/>
    </location>
</feature>
<keyword evidence="5" id="KW-0472">Membrane</keyword>
<evidence type="ECO:0000256" key="2">
    <source>
        <dbReference type="ARBA" id="ARBA00022771"/>
    </source>
</evidence>
<evidence type="ECO:0000313" key="9">
    <source>
        <dbReference type="Proteomes" id="UP000734854"/>
    </source>
</evidence>
<keyword evidence="5" id="KW-0812">Transmembrane</keyword>
<dbReference type="PANTHER" id="PTHR33248">
    <property type="entry name" value="ZINC ION-BINDING PROTEIN"/>
    <property type="match status" value="1"/>
</dbReference>
<keyword evidence="2 4" id="KW-0863">Zinc-finger</keyword>
<accession>A0A8J5ESX4</accession>
<proteinExistence type="predicted"/>
<protein>
    <recommendedName>
        <fullName evidence="6">GRF-type domain-containing protein</fullName>
    </recommendedName>
</protein>
<dbReference type="Proteomes" id="UP000734854">
    <property type="component" value="Unassembled WGS sequence"/>
</dbReference>
<evidence type="ECO:0000256" key="4">
    <source>
        <dbReference type="PROSITE-ProRule" id="PRU01343"/>
    </source>
</evidence>
<reference evidence="7 9" key="1">
    <citation type="submission" date="2020-08" db="EMBL/GenBank/DDBJ databases">
        <title>Plant Genome Project.</title>
        <authorList>
            <person name="Zhang R.-G."/>
        </authorList>
    </citation>
    <scope>NUCLEOTIDE SEQUENCE [LARGE SCALE GENOMIC DNA]</scope>
    <source>
        <tissue evidence="7">Rhizome</tissue>
    </source>
</reference>
<dbReference type="EMBL" id="JACMSC010000013">
    <property type="protein sequence ID" value="KAG6494298.1"/>
    <property type="molecule type" value="Genomic_DNA"/>
</dbReference>
<evidence type="ECO:0000256" key="1">
    <source>
        <dbReference type="ARBA" id="ARBA00022723"/>
    </source>
</evidence>
<dbReference type="PROSITE" id="PS51999">
    <property type="entry name" value="ZF_GRF"/>
    <property type="match status" value="1"/>
</dbReference>
<evidence type="ECO:0000313" key="8">
    <source>
        <dbReference type="EMBL" id="KAG6494298.1"/>
    </source>
</evidence>
<feature type="transmembrane region" description="Helical" evidence="5">
    <location>
        <begin position="134"/>
        <end position="153"/>
    </location>
</feature>
<keyword evidence="3" id="KW-0862">Zinc</keyword>
<evidence type="ECO:0000256" key="3">
    <source>
        <dbReference type="ARBA" id="ARBA00022833"/>
    </source>
</evidence>
<keyword evidence="1" id="KW-0479">Metal-binding</keyword>
<gene>
    <name evidence="8" type="ORF">ZIOFF_049322</name>
    <name evidence="7" type="ORF">ZIOFF_074902</name>
</gene>
<sequence length="154" mass="18036">MAVGSSSSSSSTRRRMNDEQCEAPHILCYCGLRAILQTLWTESNPGRRFFSCPKYRERGCDFFLWHDPEPSQRSKTIINELKWNNKKLKLEISELKKCASYNGEVDYNDVLDDGNNNYATMQLSDEISSLNRKFRIAIMVIVCTWIVMMWMWLM</sequence>
<evidence type="ECO:0000313" key="7">
    <source>
        <dbReference type="EMBL" id="KAG6467292.1"/>
    </source>
</evidence>
<evidence type="ECO:0000256" key="5">
    <source>
        <dbReference type="SAM" id="Phobius"/>
    </source>
</evidence>
<dbReference type="Pfam" id="PF06839">
    <property type="entry name" value="Zn_ribbon_GRF"/>
    <property type="match status" value="1"/>
</dbReference>
<dbReference type="AlphaFoldDB" id="A0A8J5ESX4"/>
<comment type="caution">
    <text evidence="7">The sequence shown here is derived from an EMBL/GenBank/DDBJ whole genome shotgun (WGS) entry which is preliminary data.</text>
</comment>